<feature type="compositionally biased region" description="Polar residues" evidence="1">
    <location>
        <begin position="132"/>
        <end position="146"/>
    </location>
</feature>
<protein>
    <submittedName>
        <fullName evidence="3">Uncharacterized protein</fullName>
    </submittedName>
</protein>
<feature type="compositionally biased region" description="Low complexity" evidence="1">
    <location>
        <begin position="87"/>
        <end position="104"/>
    </location>
</feature>
<accession>A0AAV9ZH47</accession>
<feature type="compositionally biased region" description="Pro residues" evidence="1">
    <location>
        <begin position="75"/>
        <end position="86"/>
    </location>
</feature>
<evidence type="ECO:0000313" key="4">
    <source>
        <dbReference type="Proteomes" id="UP001362999"/>
    </source>
</evidence>
<dbReference type="AlphaFoldDB" id="A0AAV9ZH47"/>
<feature type="compositionally biased region" description="Low complexity" evidence="1">
    <location>
        <begin position="60"/>
        <end position="74"/>
    </location>
</feature>
<name>A0AAV9ZH47_9AGAR</name>
<evidence type="ECO:0000313" key="3">
    <source>
        <dbReference type="EMBL" id="KAK6983827.1"/>
    </source>
</evidence>
<keyword evidence="2" id="KW-0732">Signal</keyword>
<dbReference type="EMBL" id="JAWWNJ010000147">
    <property type="protein sequence ID" value="KAK6983827.1"/>
    <property type="molecule type" value="Genomic_DNA"/>
</dbReference>
<proteinExistence type="predicted"/>
<keyword evidence="4" id="KW-1185">Reference proteome</keyword>
<organism evidence="3 4">
    <name type="scientific">Favolaschia claudopus</name>
    <dbReference type="NCBI Taxonomy" id="2862362"/>
    <lineage>
        <taxon>Eukaryota</taxon>
        <taxon>Fungi</taxon>
        <taxon>Dikarya</taxon>
        <taxon>Basidiomycota</taxon>
        <taxon>Agaricomycotina</taxon>
        <taxon>Agaricomycetes</taxon>
        <taxon>Agaricomycetidae</taxon>
        <taxon>Agaricales</taxon>
        <taxon>Marasmiineae</taxon>
        <taxon>Mycenaceae</taxon>
        <taxon>Favolaschia</taxon>
    </lineage>
</organism>
<feature type="compositionally biased region" description="Low complexity" evidence="1">
    <location>
        <begin position="111"/>
        <end position="131"/>
    </location>
</feature>
<reference evidence="3 4" key="1">
    <citation type="journal article" date="2024" name="J Genomics">
        <title>Draft genome sequencing and assembly of Favolaschia claudopus CIRM-BRFM 2984 isolated from oak limbs.</title>
        <authorList>
            <person name="Navarro D."/>
            <person name="Drula E."/>
            <person name="Chaduli D."/>
            <person name="Cazenave R."/>
            <person name="Ahrendt S."/>
            <person name="Wang J."/>
            <person name="Lipzen A."/>
            <person name="Daum C."/>
            <person name="Barry K."/>
            <person name="Grigoriev I.V."/>
            <person name="Favel A."/>
            <person name="Rosso M.N."/>
            <person name="Martin F."/>
        </authorList>
    </citation>
    <scope>NUCLEOTIDE SEQUENCE [LARGE SCALE GENOMIC DNA]</scope>
    <source>
        <strain evidence="3 4">CIRM-BRFM 2984</strain>
    </source>
</reference>
<comment type="caution">
    <text evidence="3">The sequence shown here is derived from an EMBL/GenBank/DDBJ whole genome shotgun (WGS) entry which is preliminary data.</text>
</comment>
<feature type="signal peptide" evidence="2">
    <location>
        <begin position="1"/>
        <end position="21"/>
    </location>
</feature>
<evidence type="ECO:0000256" key="1">
    <source>
        <dbReference type="SAM" id="MobiDB-lite"/>
    </source>
</evidence>
<dbReference type="Proteomes" id="UP001362999">
    <property type="component" value="Unassembled WGS sequence"/>
</dbReference>
<gene>
    <name evidence="3" type="ORF">R3P38DRAFT_3112586</name>
</gene>
<sequence>MPTIARLLLLAFVGLSIHVQAAPLPDVAAAVDVRGNLQVDHVASFDDSNNDDIERRALKKVVASKPVKPAKPVTKPAPTPPVPAKTPPKSKTSPAPAPGKTTTTVPPPPAKISASKSKSSQISTSFKTSPSNVTNPIIESGTVPTS</sequence>
<feature type="chain" id="PRO_5043597700" evidence="2">
    <location>
        <begin position="22"/>
        <end position="146"/>
    </location>
</feature>
<feature type="region of interest" description="Disordered" evidence="1">
    <location>
        <begin position="60"/>
        <end position="146"/>
    </location>
</feature>
<evidence type="ECO:0000256" key="2">
    <source>
        <dbReference type="SAM" id="SignalP"/>
    </source>
</evidence>